<accession>A0ACC0A8N0</accession>
<reference evidence="2" key="1">
    <citation type="journal article" date="2023" name="Nat. Plants">
        <title>Single-cell RNA sequencing provides a high-resolution roadmap for understanding the multicellular compartmentation of specialized metabolism.</title>
        <authorList>
            <person name="Sun S."/>
            <person name="Shen X."/>
            <person name="Li Y."/>
            <person name="Li Y."/>
            <person name="Wang S."/>
            <person name="Li R."/>
            <person name="Zhang H."/>
            <person name="Shen G."/>
            <person name="Guo B."/>
            <person name="Wei J."/>
            <person name="Xu J."/>
            <person name="St-Pierre B."/>
            <person name="Chen S."/>
            <person name="Sun C."/>
        </authorList>
    </citation>
    <scope>NUCLEOTIDE SEQUENCE [LARGE SCALE GENOMIC DNA]</scope>
</reference>
<evidence type="ECO:0000313" key="2">
    <source>
        <dbReference type="Proteomes" id="UP001060085"/>
    </source>
</evidence>
<organism evidence="1 2">
    <name type="scientific">Catharanthus roseus</name>
    <name type="common">Madagascar periwinkle</name>
    <name type="synonym">Vinca rosea</name>
    <dbReference type="NCBI Taxonomy" id="4058"/>
    <lineage>
        <taxon>Eukaryota</taxon>
        <taxon>Viridiplantae</taxon>
        <taxon>Streptophyta</taxon>
        <taxon>Embryophyta</taxon>
        <taxon>Tracheophyta</taxon>
        <taxon>Spermatophyta</taxon>
        <taxon>Magnoliopsida</taxon>
        <taxon>eudicotyledons</taxon>
        <taxon>Gunneridae</taxon>
        <taxon>Pentapetalae</taxon>
        <taxon>asterids</taxon>
        <taxon>lamiids</taxon>
        <taxon>Gentianales</taxon>
        <taxon>Apocynaceae</taxon>
        <taxon>Rauvolfioideae</taxon>
        <taxon>Vinceae</taxon>
        <taxon>Catharanthinae</taxon>
        <taxon>Catharanthus</taxon>
    </lineage>
</organism>
<comment type="caution">
    <text evidence="1">The sequence shown here is derived from an EMBL/GenBank/DDBJ whole genome shotgun (WGS) entry which is preliminary data.</text>
</comment>
<gene>
    <name evidence="1" type="ORF">M9H77_25605</name>
</gene>
<keyword evidence="2" id="KW-1185">Reference proteome</keyword>
<proteinExistence type="predicted"/>
<evidence type="ECO:0000313" key="1">
    <source>
        <dbReference type="EMBL" id="KAI5656812.1"/>
    </source>
</evidence>
<dbReference type="Proteomes" id="UP001060085">
    <property type="component" value="Linkage Group LG06"/>
</dbReference>
<name>A0ACC0A8N0_CATRO</name>
<dbReference type="EMBL" id="CM044706">
    <property type="protein sequence ID" value="KAI5656812.1"/>
    <property type="molecule type" value="Genomic_DNA"/>
</dbReference>
<protein>
    <submittedName>
        <fullName evidence="1">Uncharacterized protein</fullName>
    </submittedName>
</protein>
<sequence>MALRIKLRLTSFLQHPRQFSTSILGSDSKSSLTSKEKSRAAVNLLRTEKNPQRIIEICRAASLTPESHIDRVAYTKAISKLKELNYFNGIRDFLEESKARPDMKSERFISHIIVLYGRAGMVSDAVKTFEEMHEMGIQRSAYTLNALLYSCRLANEFKEMKRIYLEFPSIYGIVPNLDVYNTMIKGFCESGESSAAYSILNEMDRKGIKPNGTTFGTMIQGFYKEEKFEDVGKVLKIMEGHDMRPGIGIYNIRIQSLCKLGRSKEAKALFEGILSRQMKPNNVTYAHLIHGFCREGDFEEAKGFFKMMVKSGIQPLSDCYFTLIYFLSKGGDFEAALGICKESMSKNWVPNFSTMKMLVEGLASSSMVDEATEIIGQLKQKFPGQGERWAEIEEGLAK</sequence>